<dbReference type="InterPro" id="IPR050563">
    <property type="entry name" value="4-hydroxybenzoyl-CoA_TE"/>
</dbReference>
<keyword evidence="4" id="KW-1185">Reference proteome</keyword>
<evidence type="ECO:0000256" key="1">
    <source>
        <dbReference type="ARBA" id="ARBA00005953"/>
    </source>
</evidence>
<name>A0AAE3AHQ9_9FIRM</name>
<dbReference type="GO" id="GO:0047617">
    <property type="term" value="F:fatty acyl-CoA hydrolase activity"/>
    <property type="evidence" value="ECO:0007669"/>
    <property type="project" value="TreeGrafter"/>
</dbReference>
<organism evidence="3 4">
    <name type="scientific">Hominenteromicrobium mulieris</name>
    <dbReference type="NCBI Taxonomy" id="2885357"/>
    <lineage>
        <taxon>Bacteria</taxon>
        <taxon>Bacillati</taxon>
        <taxon>Bacillota</taxon>
        <taxon>Clostridia</taxon>
        <taxon>Eubacteriales</taxon>
        <taxon>Oscillospiraceae</taxon>
        <taxon>Hominenteromicrobium</taxon>
    </lineage>
</organism>
<gene>
    <name evidence="3" type="ORF">LKD31_01860</name>
</gene>
<evidence type="ECO:0000313" key="4">
    <source>
        <dbReference type="Proteomes" id="UP001199424"/>
    </source>
</evidence>
<dbReference type="PANTHER" id="PTHR31793:SF27">
    <property type="entry name" value="NOVEL THIOESTERASE SUPERFAMILY DOMAIN AND SAPOSIN A-TYPE DOMAIN CONTAINING PROTEIN (0610012H03RIK)"/>
    <property type="match status" value="1"/>
</dbReference>
<comment type="caution">
    <text evidence="3">The sequence shown here is derived from an EMBL/GenBank/DDBJ whole genome shotgun (WGS) entry which is preliminary data.</text>
</comment>
<evidence type="ECO:0000313" key="3">
    <source>
        <dbReference type="EMBL" id="MCC2135762.1"/>
    </source>
</evidence>
<protein>
    <submittedName>
        <fullName evidence="3">Acyl-CoA thioesterase</fullName>
    </submittedName>
</protein>
<comment type="similarity">
    <text evidence="1">Belongs to the 4-hydroxybenzoyl-CoA thioesterase family.</text>
</comment>
<dbReference type="PANTHER" id="PTHR31793">
    <property type="entry name" value="4-HYDROXYBENZOYL-COA THIOESTERASE FAMILY MEMBER"/>
    <property type="match status" value="1"/>
</dbReference>
<evidence type="ECO:0000256" key="2">
    <source>
        <dbReference type="ARBA" id="ARBA00022801"/>
    </source>
</evidence>
<dbReference type="RefSeq" id="WP_308448382.1">
    <property type="nucleotide sequence ID" value="NZ_JAJEQC010000001.1"/>
</dbReference>
<dbReference type="EMBL" id="JAJEQC010000001">
    <property type="protein sequence ID" value="MCC2135762.1"/>
    <property type="molecule type" value="Genomic_DNA"/>
</dbReference>
<dbReference type="InterPro" id="IPR006684">
    <property type="entry name" value="YbgC/YbaW"/>
</dbReference>
<dbReference type="CDD" id="cd00586">
    <property type="entry name" value="4HBT"/>
    <property type="match status" value="1"/>
</dbReference>
<keyword evidence="2" id="KW-0378">Hydrolase</keyword>
<dbReference type="Pfam" id="PF13279">
    <property type="entry name" value="4HBT_2"/>
    <property type="match status" value="1"/>
</dbReference>
<reference evidence="3" key="1">
    <citation type="submission" date="2021-10" db="EMBL/GenBank/DDBJ databases">
        <title>Anaerobic single-cell dispensing facilitates the cultivation of human gut bacteria.</title>
        <authorList>
            <person name="Afrizal A."/>
        </authorList>
    </citation>
    <scope>NUCLEOTIDE SEQUENCE</scope>
    <source>
        <strain evidence="3">CLA-AA-H250</strain>
    </source>
</reference>
<dbReference type="SUPFAM" id="SSF54637">
    <property type="entry name" value="Thioesterase/thiol ester dehydrase-isomerase"/>
    <property type="match status" value="1"/>
</dbReference>
<proteinExistence type="inferred from homology"/>
<dbReference type="NCBIfam" id="TIGR00051">
    <property type="entry name" value="YbgC/FadM family acyl-CoA thioesterase"/>
    <property type="match status" value="1"/>
</dbReference>
<dbReference type="InterPro" id="IPR029069">
    <property type="entry name" value="HotDog_dom_sf"/>
</dbReference>
<accession>A0AAE3AHQ9</accession>
<dbReference type="Proteomes" id="UP001199424">
    <property type="component" value="Unassembled WGS sequence"/>
</dbReference>
<dbReference type="Gene3D" id="3.10.129.10">
    <property type="entry name" value="Hotdog Thioesterase"/>
    <property type="match status" value="1"/>
</dbReference>
<sequence length="141" mass="16565">MFTFERKANYYETDQMGIVHHSNYIRWFEEARLEMLRAMGLPYKKMEDNGILIPVLDVSCSYKHPIRFDETLVLTLRIQNYNGVRFEMAYEGHSKETGLLSCTGTSQHCFTTPALKPIRMQKHFPAWHEVFLQAAEQDKAE</sequence>
<dbReference type="AlphaFoldDB" id="A0AAE3AHQ9"/>
<dbReference type="PIRSF" id="PIRSF003230">
    <property type="entry name" value="YbgC"/>
    <property type="match status" value="1"/>
</dbReference>